<evidence type="ECO:0000313" key="3">
    <source>
        <dbReference type="EnsemblMetazoa" id="PHUM308510-PA"/>
    </source>
</evidence>
<dbReference type="RefSeq" id="XP_002427290.1">
    <property type="nucleotide sequence ID" value="XM_002427245.1"/>
</dbReference>
<dbReference type="HOGENOM" id="CLU_1760968_0_0_1"/>
<evidence type="ECO:0000313" key="2">
    <source>
        <dbReference type="EMBL" id="EEB14552.1"/>
    </source>
</evidence>
<protein>
    <submittedName>
        <fullName evidence="2 3">Uncharacterized protein</fullName>
    </submittedName>
</protein>
<dbReference type="AlphaFoldDB" id="E0VME6"/>
<proteinExistence type="predicted"/>
<reference evidence="2" key="1">
    <citation type="submission" date="2007-04" db="EMBL/GenBank/DDBJ databases">
        <title>Annotation of Pediculus humanus corporis strain USDA.</title>
        <authorList>
            <person name="Kirkness E."/>
            <person name="Hannick L."/>
            <person name="Hass B."/>
            <person name="Bruggner R."/>
            <person name="Lawson D."/>
            <person name="Bidwell S."/>
            <person name="Joardar V."/>
            <person name="Caler E."/>
            <person name="Walenz B."/>
            <person name="Inman J."/>
            <person name="Schobel S."/>
            <person name="Galinsky K."/>
            <person name="Amedeo P."/>
            <person name="Strausberg R."/>
        </authorList>
    </citation>
    <scope>NUCLEOTIDE SEQUENCE</scope>
    <source>
        <strain evidence="2">USDA</strain>
    </source>
</reference>
<dbReference type="KEGG" id="phu:Phum_PHUM308510"/>
<dbReference type="CTD" id="8235792"/>
<dbReference type="EMBL" id="AAZO01003577">
    <property type="status" value="NOT_ANNOTATED_CDS"/>
    <property type="molecule type" value="Genomic_DNA"/>
</dbReference>
<accession>E0VME6</accession>
<reference evidence="3" key="3">
    <citation type="submission" date="2021-02" db="UniProtKB">
        <authorList>
            <consortium name="EnsemblMetazoa"/>
        </authorList>
    </citation>
    <scope>IDENTIFICATION</scope>
    <source>
        <strain evidence="3">USDA</strain>
    </source>
</reference>
<keyword evidence="4" id="KW-1185">Reference proteome</keyword>
<dbReference type="eggNOG" id="ENOG502S44R">
    <property type="taxonomic scope" value="Eukaryota"/>
</dbReference>
<evidence type="ECO:0000313" key="4">
    <source>
        <dbReference type="Proteomes" id="UP000009046"/>
    </source>
</evidence>
<dbReference type="OrthoDB" id="2436455at2759"/>
<dbReference type="STRING" id="121224.E0VME6"/>
<dbReference type="EnsemblMetazoa" id="PHUM308510-RA">
    <property type="protein sequence ID" value="PHUM308510-PA"/>
    <property type="gene ID" value="PHUM308510"/>
</dbReference>
<name>E0VME6_PEDHC</name>
<dbReference type="EMBL" id="DS235307">
    <property type="protein sequence ID" value="EEB14552.1"/>
    <property type="molecule type" value="Genomic_DNA"/>
</dbReference>
<dbReference type="InParanoid" id="E0VME6"/>
<dbReference type="OMA" id="PFGARDH"/>
<dbReference type="Proteomes" id="UP000009046">
    <property type="component" value="Unassembled WGS sequence"/>
</dbReference>
<dbReference type="GeneID" id="8235792"/>
<reference evidence="2" key="2">
    <citation type="submission" date="2007-04" db="EMBL/GenBank/DDBJ databases">
        <title>The genome of the human body louse.</title>
        <authorList>
            <consortium name="The Human Body Louse Genome Consortium"/>
            <person name="Kirkness E."/>
            <person name="Walenz B."/>
            <person name="Hass B."/>
            <person name="Bruggner R."/>
            <person name="Strausberg R."/>
        </authorList>
    </citation>
    <scope>NUCLEOTIDE SEQUENCE</scope>
    <source>
        <strain evidence="2">USDA</strain>
    </source>
</reference>
<gene>
    <name evidence="3" type="primary">8235792</name>
    <name evidence="2" type="ORF">Phum_PHUM308510</name>
</gene>
<dbReference type="VEuPathDB" id="VectorBase:PHUM308510"/>
<feature type="region of interest" description="Disordered" evidence="1">
    <location>
        <begin position="77"/>
        <end position="148"/>
    </location>
</feature>
<sequence length="148" mass="17062">MPTEDEDEVFDNRFLEDMKKGLYPTENPEGRLLELQNRNTLCLPHLKSSYPAETQFLKPSLFNENDIKHGLLQFGQENQSLTDSDHSMTRSLLPENKGKKKEQTSYKKPGPPTPSKHGRRFSIQNTVPVTPRKKLGKIFRKPFGARDH</sequence>
<evidence type="ECO:0000256" key="1">
    <source>
        <dbReference type="SAM" id="MobiDB-lite"/>
    </source>
</evidence>
<organism>
    <name type="scientific">Pediculus humanus subsp. corporis</name>
    <name type="common">Body louse</name>
    <dbReference type="NCBI Taxonomy" id="121224"/>
    <lineage>
        <taxon>Eukaryota</taxon>
        <taxon>Metazoa</taxon>
        <taxon>Ecdysozoa</taxon>
        <taxon>Arthropoda</taxon>
        <taxon>Hexapoda</taxon>
        <taxon>Insecta</taxon>
        <taxon>Pterygota</taxon>
        <taxon>Neoptera</taxon>
        <taxon>Paraneoptera</taxon>
        <taxon>Psocodea</taxon>
        <taxon>Troctomorpha</taxon>
        <taxon>Phthiraptera</taxon>
        <taxon>Anoplura</taxon>
        <taxon>Pediculidae</taxon>
        <taxon>Pediculus</taxon>
    </lineage>
</organism>
<feature type="compositionally biased region" description="Basic residues" evidence="1">
    <location>
        <begin position="131"/>
        <end position="140"/>
    </location>
</feature>